<organism evidence="2">
    <name type="scientific">Oryza nivara</name>
    <name type="common">Indian wild rice</name>
    <name type="synonym">Oryza sativa f. spontanea</name>
    <dbReference type="NCBI Taxonomy" id="4536"/>
    <lineage>
        <taxon>Eukaryota</taxon>
        <taxon>Viridiplantae</taxon>
        <taxon>Streptophyta</taxon>
        <taxon>Embryophyta</taxon>
        <taxon>Tracheophyta</taxon>
        <taxon>Spermatophyta</taxon>
        <taxon>Magnoliopsida</taxon>
        <taxon>Liliopsida</taxon>
        <taxon>Poales</taxon>
        <taxon>Poaceae</taxon>
        <taxon>BOP clade</taxon>
        <taxon>Oryzoideae</taxon>
        <taxon>Oryzeae</taxon>
        <taxon>Oryzinae</taxon>
        <taxon>Oryza</taxon>
    </lineage>
</organism>
<dbReference type="PANTHER" id="PTHR47484">
    <property type="entry name" value="COMPLEX 1 PROTEIN CONTAINING PROTEIN, EXPRESSED"/>
    <property type="match status" value="1"/>
</dbReference>
<reference evidence="2" key="2">
    <citation type="submission" date="2018-04" db="EMBL/GenBank/DDBJ databases">
        <title>OnivRS2 (Oryza nivara Reference Sequence Version 2).</title>
        <authorList>
            <person name="Zhang J."/>
            <person name="Kudrna D."/>
            <person name="Lee S."/>
            <person name="Talag J."/>
            <person name="Rajasekar S."/>
            <person name="Welchert J."/>
            <person name="Hsing Y.-I."/>
            <person name="Wing R.A."/>
        </authorList>
    </citation>
    <scope>NUCLEOTIDE SEQUENCE [LARGE SCALE GENOMIC DNA]</scope>
    <source>
        <strain evidence="2">SL10</strain>
    </source>
</reference>
<sequence length="293" mass="31689">MAAAILCGGDKDGVDLQLERCLSPQLPHRAHVKREEAGRPAAASAGPLPLPSPQRRAAEEAAAPSSSSPVSPHRRPRHPAARRCPRLPIDNGGEVDGDGGDGGATLPSANKSPSSSSSGALDGDAAEAEARRRLTSSLREALGLYRDILRVTWLFEWPDDRGDYDGIVTEYDVECGVLVWERDEHEGRRVWATARHRPVLFALTLATTAVALPFSPRAPAAVAPPPPSSLPSRLPTSRRRFASPRNRLEREKWKKREVCMRQALSCAPPLSIVHALPQPAPDSHVGTEMGRCY</sequence>
<feature type="compositionally biased region" description="Basic residues" evidence="1">
    <location>
        <begin position="72"/>
        <end position="85"/>
    </location>
</feature>
<evidence type="ECO:0000313" key="2">
    <source>
        <dbReference type="EnsemblPlants" id="ONIVA02G12320.1"/>
    </source>
</evidence>
<dbReference type="AlphaFoldDB" id="A0A0E0G4I3"/>
<feature type="compositionally biased region" description="Low complexity" evidence="1">
    <location>
        <begin position="105"/>
        <end position="123"/>
    </location>
</feature>
<dbReference type="HOGENOM" id="CLU_931835_0_0_1"/>
<dbReference type="PANTHER" id="PTHR47484:SF1">
    <property type="entry name" value="COMPLEX 1 PROTEIN CONTAINING PROTEIN, EXPRESSED"/>
    <property type="match status" value="1"/>
</dbReference>
<feature type="compositionally biased region" description="Low complexity" evidence="1">
    <location>
        <begin position="60"/>
        <end position="71"/>
    </location>
</feature>
<accession>A0A0E0G4I3</accession>
<protein>
    <submittedName>
        <fullName evidence="2">Uncharacterized protein</fullName>
    </submittedName>
</protein>
<evidence type="ECO:0000313" key="3">
    <source>
        <dbReference type="Proteomes" id="UP000006591"/>
    </source>
</evidence>
<dbReference type="EnsemblPlants" id="ONIVA02G12320.1">
    <property type="protein sequence ID" value="ONIVA02G12320.1"/>
    <property type="gene ID" value="ONIVA02G12320"/>
</dbReference>
<dbReference type="Proteomes" id="UP000006591">
    <property type="component" value="Chromosome 2"/>
</dbReference>
<name>A0A0E0G4I3_ORYNI</name>
<proteinExistence type="predicted"/>
<feature type="region of interest" description="Disordered" evidence="1">
    <location>
        <begin position="217"/>
        <end position="237"/>
    </location>
</feature>
<reference evidence="2" key="1">
    <citation type="submission" date="2015-04" db="UniProtKB">
        <authorList>
            <consortium name="EnsemblPlants"/>
        </authorList>
    </citation>
    <scope>IDENTIFICATION</scope>
    <source>
        <strain evidence="2">SL10</strain>
    </source>
</reference>
<feature type="region of interest" description="Disordered" evidence="1">
    <location>
        <begin position="24"/>
        <end position="124"/>
    </location>
</feature>
<evidence type="ECO:0000256" key="1">
    <source>
        <dbReference type="SAM" id="MobiDB-lite"/>
    </source>
</evidence>
<dbReference type="Gramene" id="ONIVA02G12320.1">
    <property type="protein sequence ID" value="ONIVA02G12320.1"/>
    <property type="gene ID" value="ONIVA02G12320"/>
</dbReference>
<keyword evidence="3" id="KW-1185">Reference proteome</keyword>